<dbReference type="PANTHER" id="PTHR43103">
    <property type="entry name" value="NUCLEOSIDE-DIPHOSPHATE-SUGAR EPIMERASE"/>
    <property type="match status" value="1"/>
</dbReference>
<dbReference type="OrthoDB" id="202470at2759"/>
<dbReference type="Gene3D" id="3.40.50.720">
    <property type="entry name" value="NAD(P)-binding Rossmann-like Domain"/>
    <property type="match status" value="1"/>
</dbReference>
<dbReference type="PANTHER" id="PTHR43103:SF6">
    <property type="entry name" value="PUTATIVE-RELATED"/>
    <property type="match status" value="1"/>
</dbReference>
<dbReference type="AlphaFoldDB" id="A0A6A7AF39"/>
<dbReference type="InterPro" id="IPR001509">
    <property type="entry name" value="Epimerase_deHydtase"/>
</dbReference>
<feature type="domain" description="NAD-dependent epimerase/dehydratase" evidence="1">
    <location>
        <begin position="11"/>
        <end position="197"/>
    </location>
</feature>
<dbReference type="Proteomes" id="UP000799424">
    <property type="component" value="Unassembled WGS sequence"/>
</dbReference>
<keyword evidence="3" id="KW-1185">Reference proteome</keyword>
<sequence>MSIPPKSSKRIVFTGGSGVAGRHVIARLLSFGYEILNVDAVPLDNPKVHTLKADLTDGAQAFNSLSCHFRPSEPFPGPVTTPDAVVHFAGIPQPMRLPDNETFRINTLSSYNILESACKLGIKKIILASSITTYGVTYADGDAQYPHFPLTEDSPMLPMDVYATSKVCMERIAHSFALRFPSVDIYCLRIGAVIEPDLHAQKFAAYVARPQDFKAHAWSYTDARDLGGMVHACVGKGGLGFQVFNAVNDECTLPEREGSVGDWLGRVCPGTEVRGVMGRWESPVCNAKIREMVGWREEFGWRGRMEEKQDNEGCW</sequence>
<accession>A0A6A7AF39</accession>
<evidence type="ECO:0000259" key="1">
    <source>
        <dbReference type="Pfam" id="PF01370"/>
    </source>
</evidence>
<dbReference type="Pfam" id="PF01370">
    <property type="entry name" value="Epimerase"/>
    <property type="match status" value="1"/>
</dbReference>
<dbReference type="InterPro" id="IPR036291">
    <property type="entry name" value="NAD(P)-bd_dom_sf"/>
</dbReference>
<evidence type="ECO:0000313" key="2">
    <source>
        <dbReference type="EMBL" id="KAF2831921.1"/>
    </source>
</evidence>
<proteinExistence type="predicted"/>
<dbReference type="SUPFAM" id="SSF51735">
    <property type="entry name" value="NAD(P)-binding Rossmann-fold domains"/>
    <property type="match status" value="1"/>
</dbReference>
<dbReference type="CDD" id="cd08946">
    <property type="entry name" value="SDR_e"/>
    <property type="match status" value="1"/>
</dbReference>
<dbReference type="EMBL" id="MU006217">
    <property type="protein sequence ID" value="KAF2831921.1"/>
    <property type="molecule type" value="Genomic_DNA"/>
</dbReference>
<reference evidence="2" key="1">
    <citation type="journal article" date="2020" name="Stud. Mycol.">
        <title>101 Dothideomycetes genomes: a test case for predicting lifestyles and emergence of pathogens.</title>
        <authorList>
            <person name="Haridas S."/>
            <person name="Albert R."/>
            <person name="Binder M."/>
            <person name="Bloem J."/>
            <person name="Labutti K."/>
            <person name="Salamov A."/>
            <person name="Andreopoulos B."/>
            <person name="Baker S."/>
            <person name="Barry K."/>
            <person name="Bills G."/>
            <person name="Bluhm B."/>
            <person name="Cannon C."/>
            <person name="Castanera R."/>
            <person name="Culley D."/>
            <person name="Daum C."/>
            <person name="Ezra D."/>
            <person name="Gonzalez J."/>
            <person name="Henrissat B."/>
            <person name="Kuo A."/>
            <person name="Liang C."/>
            <person name="Lipzen A."/>
            <person name="Lutzoni F."/>
            <person name="Magnuson J."/>
            <person name="Mondo S."/>
            <person name="Nolan M."/>
            <person name="Ohm R."/>
            <person name="Pangilinan J."/>
            <person name="Park H.-J."/>
            <person name="Ramirez L."/>
            <person name="Alfaro M."/>
            <person name="Sun H."/>
            <person name="Tritt A."/>
            <person name="Yoshinaga Y."/>
            <person name="Zwiers L.-H."/>
            <person name="Turgeon B."/>
            <person name="Goodwin S."/>
            <person name="Spatafora J."/>
            <person name="Crous P."/>
            <person name="Grigoriev I."/>
        </authorList>
    </citation>
    <scope>NUCLEOTIDE SEQUENCE</scope>
    <source>
        <strain evidence="2">CBS 113818</strain>
    </source>
</reference>
<protein>
    <submittedName>
        <fullName evidence="2">NAD(P)-binding protein</fullName>
    </submittedName>
</protein>
<evidence type="ECO:0000313" key="3">
    <source>
        <dbReference type="Proteomes" id="UP000799424"/>
    </source>
</evidence>
<organism evidence="2 3">
    <name type="scientific">Ophiobolus disseminans</name>
    <dbReference type="NCBI Taxonomy" id="1469910"/>
    <lineage>
        <taxon>Eukaryota</taxon>
        <taxon>Fungi</taxon>
        <taxon>Dikarya</taxon>
        <taxon>Ascomycota</taxon>
        <taxon>Pezizomycotina</taxon>
        <taxon>Dothideomycetes</taxon>
        <taxon>Pleosporomycetidae</taxon>
        <taxon>Pleosporales</taxon>
        <taxon>Pleosporineae</taxon>
        <taxon>Phaeosphaeriaceae</taxon>
        <taxon>Ophiobolus</taxon>
    </lineage>
</organism>
<name>A0A6A7AF39_9PLEO</name>
<gene>
    <name evidence="2" type="ORF">CC86DRAFT_390127</name>
</gene>